<name>Q47EA8_DECAR</name>
<dbReference type="InterPro" id="IPR029787">
    <property type="entry name" value="Nucleotide_cyclase"/>
</dbReference>
<dbReference type="HOGENOM" id="CLU_080930_0_0_4"/>
<evidence type="ECO:0000313" key="2">
    <source>
        <dbReference type="EMBL" id="AAZ46823.1"/>
    </source>
</evidence>
<dbReference type="AlphaFoldDB" id="Q47EA8"/>
<reference evidence="2" key="1">
    <citation type="submission" date="2005-08" db="EMBL/GenBank/DDBJ databases">
        <title>Complete sequence of Dechloromonas aromatica RCB.</title>
        <authorList>
            <person name="Salinero K.K."/>
            <person name="Copeland A."/>
            <person name="Lucas S."/>
            <person name="Lapidus A."/>
            <person name="Barry K."/>
            <person name="Detter J.C."/>
            <person name="Glavina T."/>
            <person name="Hammon N."/>
            <person name="Israni S."/>
            <person name="Pitluck S."/>
            <person name="Di Bartolo G."/>
            <person name="Trong S."/>
            <person name="Schmutz J."/>
            <person name="Larimer F."/>
            <person name="Land M."/>
            <person name="Ivanova N."/>
            <person name="Richardson P."/>
        </authorList>
    </citation>
    <scope>NUCLEOTIDE SEQUENCE</scope>
    <source>
        <strain evidence="2">RCB</strain>
    </source>
</reference>
<accession>Q47EA8</accession>
<dbReference type="eggNOG" id="COG2114">
    <property type="taxonomic scope" value="Bacteria"/>
</dbReference>
<evidence type="ECO:0000259" key="1">
    <source>
        <dbReference type="PROSITE" id="PS50006"/>
    </source>
</evidence>
<dbReference type="InterPro" id="IPR008984">
    <property type="entry name" value="SMAD_FHA_dom_sf"/>
</dbReference>
<dbReference type="PROSITE" id="PS50006">
    <property type="entry name" value="FHA_DOMAIN"/>
    <property type="match status" value="1"/>
</dbReference>
<dbReference type="KEGG" id="dar:Daro_2079"/>
<dbReference type="Gene3D" id="2.60.200.20">
    <property type="match status" value="1"/>
</dbReference>
<feature type="domain" description="FHA" evidence="1">
    <location>
        <begin position="205"/>
        <end position="253"/>
    </location>
</feature>
<organism evidence="2">
    <name type="scientific">Dechloromonas aromatica (strain RCB)</name>
    <dbReference type="NCBI Taxonomy" id="159087"/>
    <lineage>
        <taxon>Bacteria</taxon>
        <taxon>Pseudomonadati</taxon>
        <taxon>Pseudomonadota</taxon>
        <taxon>Betaproteobacteria</taxon>
        <taxon>Rhodocyclales</taxon>
        <taxon>Azonexaceae</taxon>
        <taxon>Dechloromonas</taxon>
    </lineage>
</organism>
<gene>
    <name evidence="2" type="ordered locus">Daro_2079</name>
</gene>
<dbReference type="STRING" id="159087.Daro_2079"/>
<dbReference type="eggNOG" id="COG1716">
    <property type="taxonomic scope" value="Bacteria"/>
</dbReference>
<dbReference type="SUPFAM" id="SSF49879">
    <property type="entry name" value="SMAD/FHA domain"/>
    <property type="match status" value="1"/>
</dbReference>
<dbReference type="SMART" id="SM00240">
    <property type="entry name" value="FHA"/>
    <property type="match status" value="1"/>
</dbReference>
<dbReference type="InterPro" id="IPR000253">
    <property type="entry name" value="FHA_dom"/>
</dbReference>
<protein>
    <submittedName>
        <fullName evidence="2">Forkhead-associated</fullName>
    </submittedName>
</protein>
<proteinExistence type="predicted"/>
<dbReference type="Pfam" id="PF00498">
    <property type="entry name" value="FHA"/>
    <property type="match status" value="1"/>
</dbReference>
<dbReference type="EMBL" id="CP000089">
    <property type="protein sequence ID" value="AAZ46823.1"/>
    <property type="molecule type" value="Genomic_DNA"/>
</dbReference>
<dbReference type="SUPFAM" id="SSF55073">
    <property type="entry name" value="Nucleotide cyclase"/>
    <property type="match status" value="1"/>
</dbReference>
<sequence length="294" mass="32287">MRLAVLCVNVADGTKRVQSLGDPEARYVIERCAKRIRRAVENHGGRLVDYQGSKLMAFFNDGAIAFKSAIEIQQRVSDLPPHSGFPLAVGVGLCAGHQAREGRYFPAEGNNPAANLSAAAQPGRILLSVPRRARLFPWLELAGDRVPDVVLNCGQRRLGVFQVPTQEPEQMALSLALADAGDGAGRLSLRFRGAEMVLDENQPITRIGRLPDSDIVVRAARCSRQHGRIERRLDRFVFIDQSTNGSFVTFDKQAEVFVHRKELLLFGRGQISCGSPASRMGAEVLRFQTLGLTD</sequence>
<dbReference type="Gene3D" id="3.30.70.1230">
    <property type="entry name" value="Nucleotide cyclase"/>
    <property type="match status" value="1"/>
</dbReference>